<accession>A0A255GCE8</accession>
<feature type="transmembrane region" description="Helical" evidence="2">
    <location>
        <begin position="202"/>
        <end position="222"/>
    </location>
</feature>
<feature type="transmembrane region" description="Helical" evidence="2">
    <location>
        <begin position="153"/>
        <end position="171"/>
    </location>
</feature>
<dbReference type="Proteomes" id="UP000215896">
    <property type="component" value="Unassembled WGS sequence"/>
</dbReference>
<dbReference type="PANTHER" id="PTHR14969:SF13">
    <property type="entry name" value="AT30094P"/>
    <property type="match status" value="1"/>
</dbReference>
<evidence type="ECO:0000259" key="3">
    <source>
        <dbReference type="SMART" id="SM00014"/>
    </source>
</evidence>
<dbReference type="OrthoDB" id="5289372at2"/>
<keyword evidence="2" id="KW-1133">Transmembrane helix</keyword>
<proteinExistence type="predicted"/>
<dbReference type="SMART" id="SM00014">
    <property type="entry name" value="acidPPc"/>
    <property type="match status" value="1"/>
</dbReference>
<feature type="transmembrane region" description="Helical" evidence="2">
    <location>
        <begin position="18"/>
        <end position="39"/>
    </location>
</feature>
<dbReference type="SUPFAM" id="SSF48317">
    <property type="entry name" value="Acid phosphatase/Vanadium-dependent haloperoxidase"/>
    <property type="match status" value="1"/>
</dbReference>
<evidence type="ECO:0000313" key="5">
    <source>
        <dbReference type="Proteomes" id="UP000215896"/>
    </source>
</evidence>
<feature type="transmembrane region" description="Helical" evidence="2">
    <location>
        <begin position="178"/>
        <end position="196"/>
    </location>
</feature>
<dbReference type="InterPro" id="IPR036938">
    <property type="entry name" value="PAP2/HPO_sf"/>
</dbReference>
<reference evidence="4 5" key="1">
    <citation type="submission" date="2017-07" db="EMBL/GenBank/DDBJ databases">
        <title>Draft whole genome sequences of clinical Proprionibacteriaceae strains.</title>
        <authorList>
            <person name="Bernier A.-M."/>
            <person name="Bernard K."/>
            <person name="Domingo M.-C."/>
        </authorList>
    </citation>
    <scope>NUCLEOTIDE SEQUENCE [LARGE SCALE GENOMIC DNA]</scope>
    <source>
        <strain evidence="4 5">NML 030167</strain>
    </source>
</reference>
<comment type="caution">
    <text evidence="4">The sequence shown here is derived from an EMBL/GenBank/DDBJ whole genome shotgun (WGS) entry which is preliminary data.</text>
</comment>
<feature type="compositionally biased region" description="Low complexity" evidence="1">
    <location>
        <begin position="233"/>
        <end position="246"/>
    </location>
</feature>
<dbReference type="CDD" id="cd03392">
    <property type="entry name" value="PAP2_like_2"/>
    <property type="match status" value="1"/>
</dbReference>
<evidence type="ECO:0000313" key="4">
    <source>
        <dbReference type="EMBL" id="OYO13569.1"/>
    </source>
</evidence>
<evidence type="ECO:0000256" key="1">
    <source>
        <dbReference type="SAM" id="MobiDB-lite"/>
    </source>
</evidence>
<keyword evidence="5" id="KW-1185">Reference proteome</keyword>
<organism evidence="4 5">
    <name type="scientific">Enemella evansiae</name>
    <dbReference type="NCBI Taxonomy" id="2016499"/>
    <lineage>
        <taxon>Bacteria</taxon>
        <taxon>Bacillati</taxon>
        <taxon>Actinomycetota</taxon>
        <taxon>Actinomycetes</taxon>
        <taxon>Propionibacteriales</taxon>
        <taxon>Propionibacteriaceae</taxon>
        <taxon>Enemella</taxon>
    </lineage>
</organism>
<evidence type="ECO:0000256" key="2">
    <source>
        <dbReference type="SAM" id="Phobius"/>
    </source>
</evidence>
<name>A0A255GCE8_9ACTN</name>
<dbReference type="InterPro" id="IPR000326">
    <property type="entry name" value="PAP2/HPO"/>
</dbReference>
<dbReference type="AlphaFoldDB" id="A0A255GCE8"/>
<sequence>MPATRVPNRLPPVARPRALIVALILLEVGAISLLASGVAETYEAVIRHSGLARFDQPMLDWMIAHRTPERNQLITLFTTFGGPIITPIVAAAVMIVLAWKWRSWTPVVMVLVAGAGSLAMTVIGKDYVERVRPPHELAVPPYEFSPSFPSGHALNSMALGGVIAYLICLHLTRRLSQVLVIVVALAYSLAMGTSRIYLGHHWLTDVVTGWLLGLLWLLMVIAGHRIGHRIVHHGPAPADPESSAPPQGQLDEGRRGGGGIEVAPGEILDPGRGPGDRERA</sequence>
<feature type="transmembrane region" description="Helical" evidence="2">
    <location>
        <begin position="104"/>
        <end position="124"/>
    </location>
</feature>
<dbReference type="Gene3D" id="1.20.144.10">
    <property type="entry name" value="Phosphatidic acid phosphatase type 2/haloperoxidase"/>
    <property type="match status" value="2"/>
</dbReference>
<dbReference type="PANTHER" id="PTHR14969">
    <property type="entry name" value="SPHINGOSINE-1-PHOSPHATE PHOSPHOHYDROLASE"/>
    <property type="match status" value="1"/>
</dbReference>
<dbReference type="Pfam" id="PF01569">
    <property type="entry name" value="PAP2"/>
    <property type="match status" value="1"/>
</dbReference>
<feature type="region of interest" description="Disordered" evidence="1">
    <location>
        <begin position="233"/>
        <end position="280"/>
    </location>
</feature>
<protein>
    <submittedName>
        <fullName evidence="4">Phosphoesterase</fullName>
    </submittedName>
</protein>
<keyword evidence="2" id="KW-0472">Membrane</keyword>
<dbReference type="EMBL" id="NMVO01000013">
    <property type="protein sequence ID" value="OYO13569.1"/>
    <property type="molecule type" value="Genomic_DNA"/>
</dbReference>
<feature type="domain" description="Phosphatidic acid phosphatase type 2/haloperoxidase" evidence="3">
    <location>
        <begin position="108"/>
        <end position="221"/>
    </location>
</feature>
<dbReference type="RefSeq" id="WP_094405682.1">
    <property type="nucleotide sequence ID" value="NZ_NMVO01000013.1"/>
</dbReference>
<keyword evidence="2" id="KW-0812">Transmembrane</keyword>
<feature type="transmembrane region" description="Helical" evidence="2">
    <location>
        <begin position="73"/>
        <end position="97"/>
    </location>
</feature>
<gene>
    <name evidence="4" type="ORF">CGZ94_11445</name>
</gene>